<gene>
    <name evidence="1" type="ORF">PRVXT_002149</name>
</gene>
<name>A0AAU7VJ96_9FIRM</name>
<dbReference type="AlphaFoldDB" id="A0AAU7VJ96"/>
<sequence>MRKLLIGAGVLTLIVVFAVPTFASESFSGYGWGRGRCHGYYDDDSNSYSRSEIREDRQQRMLDRINERVADGEITVEEGEILKEHILDNNN</sequence>
<dbReference type="EMBL" id="CP158367">
    <property type="protein sequence ID" value="XBX74124.1"/>
    <property type="molecule type" value="Genomic_DNA"/>
</dbReference>
<reference evidence="1" key="1">
    <citation type="journal article" date="2013" name="Extremophiles">
        <title>Proteinivorax tanatarense gen. nov., sp. nov., an anaerobic, haloalkaliphilic, proteolytic bacterium isolated from a decaying algal bloom, and proposal of Proteinivoraceae fam. nov.</title>
        <authorList>
            <person name="Kevbrin V."/>
            <person name="Boltyanskaya Y."/>
            <person name="Zhilina T."/>
            <person name="Kolganova T."/>
            <person name="Lavrentjeva E."/>
            <person name="Kuznetsov B."/>
        </authorList>
    </citation>
    <scope>NUCLEOTIDE SEQUENCE</scope>
    <source>
        <strain evidence="1">Z-910T</strain>
    </source>
</reference>
<reference evidence="1" key="2">
    <citation type="submission" date="2024-06" db="EMBL/GenBank/DDBJ databases">
        <authorList>
            <person name="Petrova K.O."/>
            <person name="Toshchakov S.V."/>
            <person name="Boltjanskaja Y.V."/>
            <person name="Kevbrin V."/>
        </authorList>
    </citation>
    <scope>NUCLEOTIDE SEQUENCE</scope>
    <source>
        <strain evidence="1">Z-910T</strain>
    </source>
</reference>
<protein>
    <recommendedName>
        <fullName evidence="2">SHOCT domain-containing protein</fullName>
    </recommendedName>
</protein>
<accession>A0AAU7VJ96</accession>
<dbReference type="RefSeq" id="WP_350342882.1">
    <property type="nucleotide sequence ID" value="NZ_CP158367.1"/>
</dbReference>
<evidence type="ECO:0008006" key="2">
    <source>
        <dbReference type="Google" id="ProtNLM"/>
    </source>
</evidence>
<organism evidence="1">
    <name type="scientific">Proteinivorax tanatarense</name>
    <dbReference type="NCBI Taxonomy" id="1260629"/>
    <lineage>
        <taxon>Bacteria</taxon>
        <taxon>Bacillati</taxon>
        <taxon>Bacillota</taxon>
        <taxon>Clostridia</taxon>
        <taxon>Eubacteriales</taxon>
        <taxon>Proteinivoracaceae</taxon>
        <taxon>Proteinivorax</taxon>
    </lineage>
</organism>
<evidence type="ECO:0000313" key="1">
    <source>
        <dbReference type="EMBL" id="XBX74124.1"/>
    </source>
</evidence>
<proteinExistence type="predicted"/>